<dbReference type="AlphaFoldDB" id="A0AAW5UXD3"/>
<proteinExistence type="predicted"/>
<keyword evidence="2" id="KW-0472">Membrane</keyword>
<keyword evidence="2" id="KW-0812">Transmembrane</keyword>
<evidence type="ECO:0000259" key="3">
    <source>
        <dbReference type="Pfam" id="PF04280"/>
    </source>
</evidence>
<evidence type="ECO:0000256" key="1">
    <source>
        <dbReference type="SAM" id="MobiDB-lite"/>
    </source>
</evidence>
<feature type="transmembrane region" description="Helical" evidence="2">
    <location>
        <begin position="505"/>
        <end position="523"/>
    </location>
</feature>
<feature type="compositionally biased region" description="Low complexity" evidence="1">
    <location>
        <begin position="50"/>
        <end position="73"/>
    </location>
</feature>
<dbReference type="SUPFAM" id="SSF54427">
    <property type="entry name" value="NTF2-like"/>
    <property type="match status" value="1"/>
</dbReference>
<evidence type="ECO:0000256" key="2">
    <source>
        <dbReference type="SAM" id="Phobius"/>
    </source>
</evidence>
<reference evidence="4" key="1">
    <citation type="submission" date="2022-06" db="EMBL/GenBank/DDBJ databases">
        <title>Leptospira isolates from biofilms formed at urban environments.</title>
        <authorList>
            <person name="Ribeiro P.S."/>
            <person name="Sousa T."/>
            <person name="Carvalho N."/>
            <person name="Aburjaile F."/>
            <person name="Neves F."/>
            <person name="Oliveira D."/>
            <person name="Blanco L."/>
            <person name="Lima J."/>
            <person name="Costa F."/>
            <person name="Brenig B."/>
            <person name="Soares S."/>
            <person name="Ramos R."/>
            <person name="Goes-Neto A."/>
            <person name="Matiuzzi M."/>
            <person name="Azevedo V."/>
            <person name="Ristow P."/>
        </authorList>
    </citation>
    <scope>NUCLEOTIDE SEQUENCE</scope>
    <source>
        <strain evidence="4">VSF7</strain>
    </source>
</reference>
<dbReference type="EMBL" id="JAMQQD010000001">
    <property type="protein sequence ID" value="MCW7514091.1"/>
    <property type="molecule type" value="Genomic_DNA"/>
</dbReference>
<protein>
    <submittedName>
        <fullName evidence="4">Transport protein</fullName>
    </submittedName>
</protein>
<sequence length="895" mass="103652">MRKLITILSLSVFWIPSFDARPGMGNSYRSSSSSSSRPTYSSYKSSYNSSFSSSKSNHSSTSYPTSSGPEPTSYFESTNHKISIHFHADGSADVNESFRIKKDQSKIGIKRPSFLIKKDADITNLEVFPQSVYSSHNAGMITIFWANNEQNPEMDISIQYRIKETTISLGKLSLVNWKFAKTNLSSQPIQFDLKWDPNSFSKNLKIQNEVFNESLLEYERFEIPVRLEEFHIQNDSWKNLELNTFYVIDIPQLSERKSEPQKEIQTPNSQKTDYTLEETVTLNENGSHHYQSRILIPKDNLNQNSLQLQLGLHRFREYGESFWNHFWTPAFQISYGFKGISTYFWHLFSVSISEGITIANNLTQYDFSFSTLGETSNRQNNGLEHWIRITNLENRENLELKSFHLRLLSETKLDRNTSQIEMIVSDCEYCSDVFDQSSWIVPIEPKWESDGFSFDWNHPIPNQYKVYIRLQETNKQFYYNPILIFYAVLNAFLHSPGSGNHMGHLVLLGIFFLGFITFGFLYLNRRKSQREKKQNEKFHLLQIQKIDPYFDMELFKKKVILITEKTVFAWDKGDLESLRNFLSASVFQRFSIQLQLMNMIDGEINRMKGFSVVSLGIIGMSMESEYLTLHLKIKCKTKDKTFPKQTSELEIQNQLNNETYSFYEEIHSYTRKITTQTKPNIDLIHNLCPSCGATAKFSHATNKCEYCGGIYNSGEADWVLTEITQLVEWDELKSKNGMELQNGFAKQLLEDRASAVFWKYIHYQSFPNSEFLKRDSLDESYKQLAGPGKSPIHSPVIGSCHLVHLDLNSKPQKMTCEIRWSGSRKKGLIPEHRRSKLHLVLLTERTKTLGFSEESCHHCGAPLPEIDSSVCSYCKETIPEKVNDWLFDSTELISL</sequence>
<accession>A0AAW5UXD3</accession>
<dbReference type="Proteomes" id="UP001209694">
    <property type="component" value="Unassembled WGS sequence"/>
</dbReference>
<evidence type="ECO:0000313" key="5">
    <source>
        <dbReference type="Proteomes" id="UP001209694"/>
    </source>
</evidence>
<feature type="domain" description="Tim44-like" evidence="3">
    <location>
        <begin position="542"/>
        <end position="633"/>
    </location>
</feature>
<dbReference type="RefSeq" id="WP_265355755.1">
    <property type="nucleotide sequence ID" value="NZ_JAMQPS010000001.1"/>
</dbReference>
<comment type="caution">
    <text evidence="4">The sequence shown here is derived from an EMBL/GenBank/DDBJ whole genome shotgun (WGS) entry which is preliminary data.</text>
</comment>
<dbReference type="InterPro" id="IPR007379">
    <property type="entry name" value="Tim44-like_dom"/>
</dbReference>
<feature type="region of interest" description="Disordered" evidence="1">
    <location>
        <begin position="50"/>
        <end position="74"/>
    </location>
</feature>
<dbReference type="Gene3D" id="3.10.450.240">
    <property type="match status" value="1"/>
</dbReference>
<evidence type="ECO:0000313" key="4">
    <source>
        <dbReference type="EMBL" id="MCW7514091.1"/>
    </source>
</evidence>
<dbReference type="InterPro" id="IPR032710">
    <property type="entry name" value="NTF2-like_dom_sf"/>
</dbReference>
<organism evidence="4 5">
    <name type="scientific">Leptospira levettii</name>
    <dbReference type="NCBI Taxonomy" id="2023178"/>
    <lineage>
        <taxon>Bacteria</taxon>
        <taxon>Pseudomonadati</taxon>
        <taxon>Spirochaetota</taxon>
        <taxon>Spirochaetia</taxon>
        <taxon>Leptospirales</taxon>
        <taxon>Leptospiraceae</taxon>
        <taxon>Leptospira</taxon>
    </lineage>
</organism>
<gene>
    <name evidence="4" type="ORF">ND810_02915</name>
</gene>
<name>A0AAW5UXD3_9LEPT</name>
<keyword evidence="2" id="KW-1133">Transmembrane helix</keyword>
<dbReference type="Pfam" id="PF04280">
    <property type="entry name" value="Tim44"/>
    <property type="match status" value="1"/>
</dbReference>